<keyword evidence="2" id="KW-1185">Reference proteome</keyword>
<organism evidence="1 2">
    <name type="scientific">Fluviicola chungangensis</name>
    <dbReference type="NCBI Taxonomy" id="2597671"/>
    <lineage>
        <taxon>Bacteria</taxon>
        <taxon>Pseudomonadati</taxon>
        <taxon>Bacteroidota</taxon>
        <taxon>Flavobacteriia</taxon>
        <taxon>Flavobacteriales</taxon>
        <taxon>Crocinitomicaceae</taxon>
        <taxon>Fluviicola</taxon>
    </lineage>
</organism>
<dbReference type="EMBL" id="VLPL01000001">
    <property type="protein sequence ID" value="TSJ47689.1"/>
    <property type="molecule type" value="Genomic_DNA"/>
</dbReference>
<proteinExistence type="predicted"/>
<reference evidence="1 2" key="1">
    <citation type="submission" date="2019-07" db="EMBL/GenBank/DDBJ databases">
        <authorList>
            <person name="Huq M.A."/>
        </authorList>
    </citation>
    <scope>NUCLEOTIDE SEQUENCE [LARGE SCALE GENOMIC DNA]</scope>
    <source>
        <strain evidence="1 2">MAH-3</strain>
    </source>
</reference>
<name>A0A556N6N0_9FLAO</name>
<dbReference type="RefSeq" id="WP_144331224.1">
    <property type="nucleotide sequence ID" value="NZ_VLPL01000001.1"/>
</dbReference>
<dbReference type="Proteomes" id="UP000316008">
    <property type="component" value="Unassembled WGS sequence"/>
</dbReference>
<dbReference type="InterPro" id="IPR021428">
    <property type="entry name" value="DUF3078"/>
</dbReference>
<gene>
    <name evidence="1" type="ORF">FO442_00760</name>
</gene>
<evidence type="ECO:0000313" key="2">
    <source>
        <dbReference type="Proteomes" id="UP000316008"/>
    </source>
</evidence>
<comment type="caution">
    <text evidence="1">The sequence shown here is derived from an EMBL/GenBank/DDBJ whole genome shotgun (WGS) entry which is preliminary data.</text>
</comment>
<accession>A0A556N6N0</accession>
<protein>
    <submittedName>
        <fullName evidence="1">DUF3078 domain-containing protein</fullName>
    </submittedName>
</protein>
<sequence length="327" mass="37124">MKIIILIITLLTGSIVFSQTDAEKLREDIKKLDALHDSLMPKKWTVNSLFGLSGSQTAFVNWAAGGRNNVAVLGFVDFSAIYQHRRIKWSNDVKLALGGMYYTDSVGKVQGLQKTDDRIDLATSLGYEFKKHWFLTAIGGFRTQFLDGFSFPNDSIPISRFMAPGYANFSLGIEYAPVDYFNVYLSPIASKMTFVNDQRLADAGAFGVKAAELDTSGNVLKRGLHFRNEIGAYFRLRFQKELFKNIEMKTRLELFSNYVHNPQNIDVNFENIFTFKVNKWFQASLQWNLIYDDDIDIRDSKGKTGPRTQFKSVLGLGISYTLTNTKK</sequence>
<dbReference type="OrthoDB" id="1495718at2"/>
<dbReference type="AlphaFoldDB" id="A0A556N6N0"/>
<dbReference type="Pfam" id="PF11276">
    <property type="entry name" value="DUF3078"/>
    <property type="match status" value="1"/>
</dbReference>
<evidence type="ECO:0000313" key="1">
    <source>
        <dbReference type="EMBL" id="TSJ47689.1"/>
    </source>
</evidence>